<name>F4BYJ2_METSG</name>
<proteinExistence type="predicted"/>
<protein>
    <submittedName>
        <fullName evidence="1">Uncharacterized protein</fullName>
    </submittedName>
</protein>
<dbReference type="KEGG" id="mcj:MCON_2406"/>
<dbReference type="AlphaFoldDB" id="F4BYJ2"/>
<reference evidence="1 2" key="1">
    <citation type="journal article" date="2011" name="J. Bacteriol.">
        <title>Complete genome sequence of Methanosaeta concilii, a specialist in aceticlastic methanogenesis.</title>
        <authorList>
            <person name="Barber R.D."/>
            <person name="Zhang L."/>
            <person name="Harnack M."/>
            <person name="Olson M.V."/>
            <person name="Kaul R."/>
            <person name="Ingram-Smith C."/>
            <person name="Smith K.S."/>
        </authorList>
    </citation>
    <scope>NUCLEOTIDE SEQUENCE [LARGE SCALE GENOMIC DNA]</scope>
    <source>
        <strain evidence="2">ATCC 5969 / DSM 3671 / JCM 10134 / NBRC 103675 / OCM 69 / GP-6</strain>
    </source>
</reference>
<evidence type="ECO:0000313" key="2">
    <source>
        <dbReference type="Proteomes" id="UP000007807"/>
    </source>
</evidence>
<evidence type="ECO:0000313" key="1">
    <source>
        <dbReference type="EMBL" id="AEB68864.1"/>
    </source>
</evidence>
<keyword evidence="2" id="KW-1185">Reference proteome</keyword>
<dbReference type="HOGENOM" id="CLU_1131602_0_0_2"/>
<organism evidence="1 2">
    <name type="scientific">Methanothrix soehngenii (strain ATCC 5969 / DSM 3671 / JCM 10134 / NBRC 103675 / OCM 69 / GP-6)</name>
    <name type="common">Methanosaeta concilii</name>
    <dbReference type="NCBI Taxonomy" id="990316"/>
    <lineage>
        <taxon>Archaea</taxon>
        <taxon>Methanobacteriati</taxon>
        <taxon>Methanobacteriota</taxon>
        <taxon>Stenosarchaea group</taxon>
        <taxon>Methanomicrobia</taxon>
        <taxon>Methanotrichales</taxon>
        <taxon>Methanotrichaceae</taxon>
        <taxon>Methanothrix</taxon>
    </lineage>
</organism>
<dbReference type="EMBL" id="CP002565">
    <property type="protein sequence ID" value="AEB68864.1"/>
    <property type="molecule type" value="Genomic_DNA"/>
</dbReference>
<accession>F4BYJ2</accession>
<gene>
    <name evidence="1" type="ordered locus">MCON_2406</name>
</gene>
<dbReference type="InParanoid" id="F4BYJ2"/>
<dbReference type="Proteomes" id="UP000007807">
    <property type="component" value="Chromosome"/>
</dbReference>
<sequence>MIYRQRKALLALWALCIGISLFGLAIGQNTYDAYPGAPTSVATQIPTPAPTAETQTTIPSQVQTTVPASNQMQPTSIVAPSAAQQQQTAVMTTPVVSSSSATATAVYSAQAPPATQQNVLLTYDVQTAPPSAVYYSGSYLPWTSFYQVFSANAPALWISSSLGWAWYATSPAGSWVQELMYVPVTGSMKVYDLYPDGTTRYVNYGFATPGYKLRWFRADTPGRYMTMVTIADIPSNYIIVDAA</sequence>